<evidence type="ECO:0000313" key="3">
    <source>
        <dbReference type="Proteomes" id="UP000001116"/>
    </source>
</evidence>
<keyword evidence="3" id="KW-1185">Reference proteome</keyword>
<dbReference type="eggNOG" id="COG0346">
    <property type="taxonomic scope" value="Bacteria"/>
</dbReference>
<sequence length="179" mass="19218">MIGRSELPLTDRPTTTMFAQVFEGWQPRRRAGCRHDEGVGAVRLGFEKHPVTNLRQALDGFERSGFTLLWQRERVSALLAAPGTATAAVLLEVHDVELELGAGGVYLLDDVDAFARGHADRDWVVEPCDGPLGRYAALRTRAGLPQRFLDPASAEPGVRAHLPAGPVSGSGPGAPMSRG</sequence>
<feature type="region of interest" description="Disordered" evidence="1">
    <location>
        <begin position="159"/>
        <end position="179"/>
    </location>
</feature>
<dbReference type="STRING" id="266940.Krad_0177"/>
<dbReference type="KEGG" id="kra:Krad_0177"/>
<gene>
    <name evidence="2" type="ordered locus">Krad_0177</name>
</gene>
<reference evidence="3" key="1">
    <citation type="journal article" date="2008" name="PLoS ONE">
        <title>Survival in nuclear waste, extreme resistance, and potential applications gleaned from the genome sequence of Kineococcus radiotolerans SRS30216.</title>
        <authorList>
            <person name="Bagwell C.E."/>
            <person name="Bhat S."/>
            <person name="Hawkins G.M."/>
            <person name="Smith B.W."/>
            <person name="Biswas T."/>
            <person name="Hoover T.R."/>
            <person name="Saunders E."/>
            <person name="Han C.S."/>
            <person name="Tsodikov O.V."/>
            <person name="Shimkets L.J."/>
        </authorList>
    </citation>
    <scope>NUCLEOTIDE SEQUENCE [LARGE SCALE GENOMIC DNA]</scope>
    <source>
        <strain evidence="3">ATCC BAA-149 / DSM 14245 / SRS30216</strain>
    </source>
</reference>
<evidence type="ECO:0000313" key="2">
    <source>
        <dbReference type="EMBL" id="ABS01668.1"/>
    </source>
</evidence>
<proteinExistence type="predicted"/>
<organism evidence="2 3">
    <name type="scientific">Kineococcus radiotolerans (strain ATCC BAA-149 / DSM 14245 / SRS30216)</name>
    <dbReference type="NCBI Taxonomy" id="266940"/>
    <lineage>
        <taxon>Bacteria</taxon>
        <taxon>Bacillati</taxon>
        <taxon>Actinomycetota</taxon>
        <taxon>Actinomycetes</taxon>
        <taxon>Kineosporiales</taxon>
        <taxon>Kineosporiaceae</taxon>
        <taxon>Kineococcus</taxon>
    </lineage>
</organism>
<dbReference type="HOGENOM" id="CLU_1501580_0_0_11"/>
<name>A6W4C9_KINRD</name>
<dbReference type="Proteomes" id="UP000001116">
    <property type="component" value="Chromosome"/>
</dbReference>
<evidence type="ECO:0008006" key="4">
    <source>
        <dbReference type="Google" id="ProtNLM"/>
    </source>
</evidence>
<dbReference type="AlphaFoldDB" id="A6W4C9"/>
<accession>A6W4C9</accession>
<evidence type="ECO:0000256" key="1">
    <source>
        <dbReference type="SAM" id="MobiDB-lite"/>
    </source>
</evidence>
<dbReference type="EMBL" id="CP000750">
    <property type="protein sequence ID" value="ABS01668.1"/>
    <property type="molecule type" value="Genomic_DNA"/>
</dbReference>
<protein>
    <recommendedName>
        <fullName evidence="4">VOC domain-containing protein</fullName>
    </recommendedName>
</protein>
<feature type="compositionally biased region" description="Low complexity" evidence="1">
    <location>
        <begin position="163"/>
        <end position="179"/>
    </location>
</feature>